<dbReference type="EMBL" id="QWGA01000003">
    <property type="protein sequence ID" value="RIJ31896.1"/>
    <property type="molecule type" value="Genomic_DNA"/>
</dbReference>
<dbReference type="OrthoDB" id="9806457at2"/>
<dbReference type="Pfam" id="PF02190">
    <property type="entry name" value="LON_substr_bdg"/>
    <property type="match status" value="1"/>
</dbReference>
<dbReference type="PROSITE" id="PS51787">
    <property type="entry name" value="LON_N"/>
    <property type="match status" value="1"/>
</dbReference>
<dbReference type="RefSeq" id="WP_119453386.1">
    <property type="nucleotide sequence ID" value="NZ_QWGA01000003.1"/>
</dbReference>
<dbReference type="InterPro" id="IPR015947">
    <property type="entry name" value="PUA-like_sf"/>
</dbReference>
<dbReference type="InterPro" id="IPR003111">
    <property type="entry name" value="Lon_prtase_N"/>
</dbReference>
<evidence type="ECO:0000313" key="3">
    <source>
        <dbReference type="Proteomes" id="UP000265845"/>
    </source>
</evidence>
<dbReference type="InterPro" id="IPR046336">
    <property type="entry name" value="Lon_prtase_N_sf"/>
</dbReference>
<reference evidence="2 3" key="1">
    <citation type="submission" date="2018-08" db="EMBL/GenBank/DDBJ databases">
        <title>Henriciella mobilis sp. nov., isolated from seawater.</title>
        <authorList>
            <person name="Cheng H."/>
            <person name="Wu Y.-H."/>
            <person name="Xu X.-W."/>
            <person name="Guo L.-L."/>
        </authorList>
    </citation>
    <scope>NUCLEOTIDE SEQUENCE [LARGE SCALE GENOMIC DNA]</scope>
    <source>
        <strain evidence="2 3">CCUG67844</strain>
    </source>
</reference>
<evidence type="ECO:0000313" key="2">
    <source>
        <dbReference type="EMBL" id="RIJ31896.1"/>
    </source>
</evidence>
<feature type="domain" description="Lon N-terminal" evidence="1">
    <location>
        <begin position="16"/>
        <end position="207"/>
    </location>
</feature>
<dbReference type="Proteomes" id="UP000265845">
    <property type="component" value="Unassembled WGS sequence"/>
</dbReference>
<proteinExistence type="predicted"/>
<dbReference type="Gene3D" id="2.30.130.40">
    <property type="entry name" value="LON domain-like"/>
    <property type="match status" value="1"/>
</dbReference>
<keyword evidence="3" id="KW-1185">Reference proteome</keyword>
<evidence type="ECO:0000259" key="1">
    <source>
        <dbReference type="PROSITE" id="PS51787"/>
    </source>
</evidence>
<dbReference type="SMART" id="SM00464">
    <property type="entry name" value="LON"/>
    <property type="match status" value="1"/>
</dbReference>
<dbReference type="SUPFAM" id="SSF88697">
    <property type="entry name" value="PUA domain-like"/>
    <property type="match status" value="1"/>
</dbReference>
<organism evidence="2 3">
    <name type="scientific">Henriciella algicola</name>
    <dbReference type="NCBI Taxonomy" id="1608422"/>
    <lineage>
        <taxon>Bacteria</taxon>
        <taxon>Pseudomonadati</taxon>
        <taxon>Pseudomonadota</taxon>
        <taxon>Alphaproteobacteria</taxon>
        <taxon>Hyphomonadales</taxon>
        <taxon>Hyphomonadaceae</taxon>
        <taxon>Henriciella</taxon>
    </lineage>
</organism>
<protein>
    <submittedName>
        <fullName evidence="2">Peptidase S16</fullName>
    </submittedName>
</protein>
<gene>
    <name evidence="2" type="ORF">D1222_06550</name>
</gene>
<dbReference type="AlphaFoldDB" id="A0A399RJP5"/>
<comment type="caution">
    <text evidence="2">The sequence shown here is derived from an EMBL/GenBank/DDBJ whole genome shotgun (WGS) entry which is preliminary data.</text>
</comment>
<sequence>MTRHGYRKAEDLPETLAVFPLTGALLFPRWSLPLNIFEPRYLNMIDDAMSGSRLIGMIQPVSGDKVHPKLAGVGCAGRLTSYSETDDGRYLISLTGICRFRVGQELDVKSPYRQVAPDWAPYAGDLTEPDLSNLPDRSKLASALKKYVASHSMEVDWDAVESAPIETLVHALSAGCPFVPMEKQALLEADTVAARCRALIALLDMDAPGDDSSTLQ</sequence>
<dbReference type="PANTHER" id="PTHR46732:SF8">
    <property type="entry name" value="ATP-DEPENDENT PROTEASE LA (LON) DOMAIN PROTEIN"/>
    <property type="match status" value="1"/>
</dbReference>
<dbReference type="PANTHER" id="PTHR46732">
    <property type="entry name" value="ATP-DEPENDENT PROTEASE LA (LON) DOMAIN PROTEIN"/>
    <property type="match status" value="1"/>
</dbReference>
<accession>A0A399RJP5</accession>
<name>A0A399RJP5_9PROT</name>